<gene>
    <name evidence="2" type="ORF">Pka01_38230</name>
</gene>
<dbReference type="Proteomes" id="UP000630097">
    <property type="component" value="Unassembled WGS sequence"/>
</dbReference>
<sequence length="58" mass="6117">MSAADVMGVLSTGWEVTADPFLAVPKQNDIRFYPATDHPDSGDLSKIPGMITPSPSLA</sequence>
<organism evidence="2 3">
    <name type="scientific">Planotetraspora kaengkrachanensis</name>
    <dbReference type="NCBI Taxonomy" id="575193"/>
    <lineage>
        <taxon>Bacteria</taxon>
        <taxon>Bacillati</taxon>
        <taxon>Actinomycetota</taxon>
        <taxon>Actinomycetes</taxon>
        <taxon>Streptosporangiales</taxon>
        <taxon>Streptosporangiaceae</taxon>
        <taxon>Planotetraspora</taxon>
    </lineage>
</organism>
<keyword evidence="3" id="KW-1185">Reference proteome</keyword>
<protein>
    <submittedName>
        <fullName evidence="2">Uncharacterized protein</fullName>
    </submittedName>
</protein>
<evidence type="ECO:0000313" key="3">
    <source>
        <dbReference type="Proteomes" id="UP000630097"/>
    </source>
</evidence>
<dbReference type="AlphaFoldDB" id="A0A8J3PTQ0"/>
<comment type="caution">
    <text evidence="2">The sequence shown here is derived from an EMBL/GenBank/DDBJ whole genome shotgun (WGS) entry which is preliminary data.</text>
</comment>
<name>A0A8J3PTQ0_9ACTN</name>
<evidence type="ECO:0000313" key="2">
    <source>
        <dbReference type="EMBL" id="GIG80696.1"/>
    </source>
</evidence>
<feature type="region of interest" description="Disordered" evidence="1">
    <location>
        <begin position="33"/>
        <end position="58"/>
    </location>
</feature>
<accession>A0A8J3PTQ0</accession>
<evidence type="ECO:0000256" key="1">
    <source>
        <dbReference type="SAM" id="MobiDB-lite"/>
    </source>
</evidence>
<proteinExistence type="predicted"/>
<dbReference type="EMBL" id="BONV01000015">
    <property type="protein sequence ID" value="GIG80696.1"/>
    <property type="molecule type" value="Genomic_DNA"/>
</dbReference>
<reference evidence="2 3" key="1">
    <citation type="submission" date="2021-01" db="EMBL/GenBank/DDBJ databases">
        <title>Whole genome shotgun sequence of Planotetraspora kaengkrachanensis NBRC 104272.</title>
        <authorList>
            <person name="Komaki H."/>
            <person name="Tamura T."/>
        </authorList>
    </citation>
    <scope>NUCLEOTIDE SEQUENCE [LARGE SCALE GENOMIC DNA]</scope>
    <source>
        <strain evidence="2 3">NBRC 104272</strain>
    </source>
</reference>